<reference evidence="1" key="2">
    <citation type="journal article" date="2016" name="Fungal Biol.">
        <title>Ochratoxin A production by Penicillium thymicola.</title>
        <authorList>
            <person name="Nguyen H.D.T."/>
            <person name="McMullin D.R."/>
            <person name="Ponomareva E."/>
            <person name="Riley R."/>
            <person name="Pomraning K.R."/>
            <person name="Baker S.E."/>
            <person name="Seifert K.A."/>
        </authorList>
    </citation>
    <scope>NUCLEOTIDE SEQUENCE</scope>
    <source>
        <strain evidence="1">DAOM 180753</strain>
    </source>
</reference>
<reference evidence="1" key="1">
    <citation type="submission" date="2015-06" db="EMBL/GenBank/DDBJ databases">
        <authorList>
            <person name="Nguyen H."/>
        </authorList>
    </citation>
    <scope>NUCLEOTIDE SEQUENCE</scope>
    <source>
        <strain evidence="1">DAOM 180753</strain>
    </source>
</reference>
<organism evidence="1 2">
    <name type="scientific">Penicillium thymicola</name>
    <dbReference type="NCBI Taxonomy" id="293382"/>
    <lineage>
        <taxon>Eukaryota</taxon>
        <taxon>Fungi</taxon>
        <taxon>Dikarya</taxon>
        <taxon>Ascomycota</taxon>
        <taxon>Pezizomycotina</taxon>
        <taxon>Eurotiomycetes</taxon>
        <taxon>Eurotiomycetidae</taxon>
        <taxon>Eurotiales</taxon>
        <taxon>Aspergillaceae</taxon>
        <taxon>Penicillium</taxon>
    </lineage>
</organism>
<evidence type="ECO:0000313" key="2">
    <source>
        <dbReference type="Proteomes" id="UP001227192"/>
    </source>
</evidence>
<gene>
    <name evidence="1" type="ORF">VN97_g8686</name>
</gene>
<evidence type="ECO:0000313" key="1">
    <source>
        <dbReference type="EMBL" id="KAJ9484678.1"/>
    </source>
</evidence>
<dbReference type="AlphaFoldDB" id="A0AAI9X5Y3"/>
<accession>A0AAI9X5Y3</accession>
<dbReference type="EMBL" id="LACB01000319">
    <property type="protein sequence ID" value="KAJ9484678.1"/>
    <property type="molecule type" value="Genomic_DNA"/>
</dbReference>
<keyword evidence="2" id="KW-1185">Reference proteome</keyword>
<dbReference type="Proteomes" id="UP001227192">
    <property type="component" value="Unassembled WGS sequence"/>
</dbReference>
<comment type="caution">
    <text evidence="1">The sequence shown here is derived from an EMBL/GenBank/DDBJ whole genome shotgun (WGS) entry which is preliminary data.</text>
</comment>
<name>A0AAI9X5Y3_PENTH</name>
<proteinExistence type="predicted"/>
<sequence>MGVSNLDKTSEQVGFPVLEKRMAEFFDVSLEQPQFTLQSDCIGLQLCESSFDLLVEGNFIRSMFFRCSNTWKLPSSSHESSRKRRESDT</sequence>
<protein>
    <submittedName>
        <fullName evidence="1">Uncharacterized protein</fullName>
    </submittedName>
</protein>